<dbReference type="Proteomes" id="UP001418222">
    <property type="component" value="Unassembled WGS sequence"/>
</dbReference>
<comment type="caution">
    <text evidence="1">The sequence shown here is derived from an EMBL/GenBank/DDBJ whole genome shotgun (WGS) entry which is preliminary data.</text>
</comment>
<name>A0AAP0BU85_9ASPA</name>
<accession>A0AAP0BU85</accession>
<organism evidence="1 2">
    <name type="scientific">Platanthera zijinensis</name>
    <dbReference type="NCBI Taxonomy" id="2320716"/>
    <lineage>
        <taxon>Eukaryota</taxon>
        <taxon>Viridiplantae</taxon>
        <taxon>Streptophyta</taxon>
        <taxon>Embryophyta</taxon>
        <taxon>Tracheophyta</taxon>
        <taxon>Spermatophyta</taxon>
        <taxon>Magnoliopsida</taxon>
        <taxon>Liliopsida</taxon>
        <taxon>Asparagales</taxon>
        <taxon>Orchidaceae</taxon>
        <taxon>Orchidoideae</taxon>
        <taxon>Orchideae</taxon>
        <taxon>Orchidinae</taxon>
        <taxon>Platanthera</taxon>
    </lineage>
</organism>
<proteinExistence type="predicted"/>
<dbReference type="AlphaFoldDB" id="A0AAP0BU85"/>
<reference evidence="1 2" key="1">
    <citation type="journal article" date="2022" name="Nat. Plants">
        <title>Genomes of leafy and leafless Platanthera orchids illuminate the evolution of mycoheterotrophy.</title>
        <authorList>
            <person name="Li M.H."/>
            <person name="Liu K.W."/>
            <person name="Li Z."/>
            <person name="Lu H.C."/>
            <person name="Ye Q.L."/>
            <person name="Zhang D."/>
            <person name="Wang J.Y."/>
            <person name="Li Y.F."/>
            <person name="Zhong Z.M."/>
            <person name="Liu X."/>
            <person name="Yu X."/>
            <person name="Liu D.K."/>
            <person name="Tu X.D."/>
            <person name="Liu B."/>
            <person name="Hao Y."/>
            <person name="Liao X.Y."/>
            <person name="Jiang Y.T."/>
            <person name="Sun W.H."/>
            <person name="Chen J."/>
            <person name="Chen Y.Q."/>
            <person name="Ai Y."/>
            <person name="Zhai J.W."/>
            <person name="Wu S.S."/>
            <person name="Zhou Z."/>
            <person name="Hsiao Y.Y."/>
            <person name="Wu W.L."/>
            <person name="Chen Y.Y."/>
            <person name="Lin Y.F."/>
            <person name="Hsu J.L."/>
            <person name="Li C.Y."/>
            <person name="Wang Z.W."/>
            <person name="Zhao X."/>
            <person name="Zhong W.Y."/>
            <person name="Ma X.K."/>
            <person name="Ma L."/>
            <person name="Huang J."/>
            <person name="Chen G.Z."/>
            <person name="Huang M.Z."/>
            <person name="Huang L."/>
            <person name="Peng D.H."/>
            <person name="Luo Y.B."/>
            <person name="Zou S.Q."/>
            <person name="Chen S.P."/>
            <person name="Lan S."/>
            <person name="Tsai W.C."/>
            <person name="Van de Peer Y."/>
            <person name="Liu Z.J."/>
        </authorList>
    </citation>
    <scope>NUCLEOTIDE SEQUENCE [LARGE SCALE GENOMIC DNA]</scope>
    <source>
        <strain evidence="1">Lor287</strain>
    </source>
</reference>
<keyword evidence="2" id="KW-1185">Reference proteome</keyword>
<sequence>METKPMHGRGANHSKGKFNSDNFTLNETRGWEIGRSWLYKRGLLGMLLVKTQKKDALSYNLQLMMDECKTFASHETLGLGPFSSV</sequence>
<evidence type="ECO:0000313" key="2">
    <source>
        <dbReference type="Proteomes" id="UP001418222"/>
    </source>
</evidence>
<protein>
    <submittedName>
        <fullName evidence="1">Cytokinin hydroxylase</fullName>
    </submittedName>
</protein>
<dbReference type="EMBL" id="JBBWWQ010000004">
    <property type="protein sequence ID" value="KAK8949438.1"/>
    <property type="molecule type" value="Genomic_DNA"/>
</dbReference>
<evidence type="ECO:0000313" key="1">
    <source>
        <dbReference type="EMBL" id="KAK8949438.1"/>
    </source>
</evidence>
<gene>
    <name evidence="1" type="primary">CYP735A2</name>
    <name evidence="1" type="ORF">KSP39_PZI005963</name>
</gene>